<dbReference type="Pfam" id="PF14578">
    <property type="entry name" value="GTP_EFTU_D4"/>
    <property type="match status" value="1"/>
</dbReference>
<dbReference type="GO" id="GO:0003743">
    <property type="term" value="F:translation initiation factor activity"/>
    <property type="evidence" value="ECO:0007669"/>
    <property type="project" value="TreeGrafter"/>
</dbReference>
<evidence type="ECO:0000313" key="6">
    <source>
        <dbReference type="WBParaSite" id="Pan_g2099.t1"/>
    </source>
</evidence>
<protein>
    <submittedName>
        <fullName evidence="6">IF-2 domain-containing protein</fullName>
    </submittedName>
</protein>
<evidence type="ECO:0000256" key="2">
    <source>
        <dbReference type="ARBA" id="ARBA00023134"/>
    </source>
</evidence>
<keyword evidence="1" id="KW-0547">Nucleotide-binding</keyword>
<dbReference type="InterPro" id="IPR036925">
    <property type="entry name" value="TIF_IF2_dom3_sf"/>
</dbReference>
<evidence type="ECO:0000259" key="4">
    <source>
        <dbReference type="Pfam" id="PF14578"/>
    </source>
</evidence>
<dbReference type="InterPro" id="IPR009000">
    <property type="entry name" value="Transl_B-barrel_sf"/>
</dbReference>
<dbReference type="InterPro" id="IPR029459">
    <property type="entry name" value="EFTU-type"/>
</dbReference>
<dbReference type="InterPro" id="IPR023115">
    <property type="entry name" value="TIF_IF2_dom3"/>
</dbReference>
<dbReference type="PANTHER" id="PTHR43381">
    <property type="entry name" value="TRANSLATION INITIATION FACTOR IF-2-RELATED"/>
    <property type="match status" value="1"/>
</dbReference>
<dbReference type="GO" id="GO:0005525">
    <property type="term" value="F:GTP binding"/>
    <property type="evidence" value="ECO:0007669"/>
    <property type="project" value="UniProtKB-KW"/>
</dbReference>
<dbReference type="SUPFAM" id="SSF50447">
    <property type="entry name" value="Translation proteins"/>
    <property type="match status" value="1"/>
</dbReference>
<dbReference type="SUPFAM" id="SSF52156">
    <property type="entry name" value="Initiation factor IF2/eIF5b, domain 3"/>
    <property type="match status" value="1"/>
</dbReference>
<organism evidence="5 6">
    <name type="scientific">Panagrellus redivivus</name>
    <name type="common">Microworm</name>
    <dbReference type="NCBI Taxonomy" id="6233"/>
    <lineage>
        <taxon>Eukaryota</taxon>
        <taxon>Metazoa</taxon>
        <taxon>Ecdysozoa</taxon>
        <taxon>Nematoda</taxon>
        <taxon>Chromadorea</taxon>
        <taxon>Rhabditida</taxon>
        <taxon>Tylenchina</taxon>
        <taxon>Panagrolaimomorpha</taxon>
        <taxon>Panagrolaimoidea</taxon>
        <taxon>Panagrolaimidae</taxon>
        <taxon>Panagrellus</taxon>
    </lineage>
</organism>
<sequence length="302" mass="34173">MSAQKASDDQTVFSLQPDGWAAIQNLAAPPPGIAQVDDPNPLTAEQEAQAQATRKKHLLNVYIQGSDPDELKALIYFLHSQRIHRVHCSDLNLGSVSKLDVQKAAIMLDRSAEFACLLAFNVPVHRTVQQYADQVKVRIFKSNHIKGLEDSVIRYRDELLNKRRAETEHLATFPCSFVIDPDRIYYPCNPIIVDVKINIGSLKRGTPICVPAKNNMLIGYISLIERDRNPIYCATSGEKATIIIENIPGKKHFKLGHDFAVTNTLFSRITKESVEICDLYFRKETRKYFMLTNLMKEDFGIV</sequence>
<dbReference type="PANTHER" id="PTHR43381:SF4">
    <property type="entry name" value="EUKARYOTIC TRANSLATION INITIATION FACTOR 5B"/>
    <property type="match status" value="1"/>
</dbReference>
<name>A0A7E4VGU7_PANRE</name>
<feature type="domain" description="Translation initiation factor IF- 2" evidence="3">
    <location>
        <begin position="45"/>
        <end position="151"/>
    </location>
</feature>
<evidence type="ECO:0000313" key="5">
    <source>
        <dbReference type="Proteomes" id="UP000492821"/>
    </source>
</evidence>
<dbReference type="Gene3D" id="3.40.50.10050">
    <property type="entry name" value="Translation initiation factor IF- 2, domain 3"/>
    <property type="match status" value="1"/>
</dbReference>
<reference evidence="5" key="1">
    <citation type="journal article" date="2013" name="Genetics">
        <title>The draft genome and transcriptome of Panagrellus redivivus are shaped by the harsh demands of a free-living lifestyle.</title>
        <authorList>
            <person name="Srinivasan J."/>
            <person name="Dillman A.R."/>
            <person name="Macchietto M.G."/>
            <person name="Heikkinen L."/>
            <person name="Lakso M."/>
            <person name="Fracchia K.M."/>
            <person name="Antoshechkin I."/>
            <person name="Mortazavi A."/>
            <person name="Wong G."/>
            <person name="Sternberg P.W."/>
        </authorList>
    </citation>
    <scope>NUCLEOTIDE SEQUENCE [LARGE SCALE GENOMIC DNA]</scope>
    <source>
        <strain evidence="5">MT8872</strain>
    </source>
</reference>
<evidence type="ECO:0000259" key="3">
    <source>
        <dbReference type="Pfam" id="PF11987"/>
    </source>
</evidence>
<dbReference type="Proteomes" id="UP000492821">
    <property type="component" value="Unassembled WGS sequence"/>
</dbReference>
<dbReference type="Gene3D" id="2.40.30.10">
    <property type="entry name" value="Translation factors"/>
    <property type="match status" value="1"/>
</dbReference>
<keyword evidence="2" id="KW-0342">GTP-binding</keyword>
<dbReference type="WBParaSite" id="Pan_g2099.t1">
    <property type="protein sequence ID" value="Pan_g2099.t1"/>
    <property type="gene ID" value="Pan_g2099"/>
</dbReference>
<accession>A0A7E4VGU7</accession>
<keyword evidence="5" id="KW-1185">Reference proteome</keyword>
<proteinExistence type="predicted"/>
<dbReference type="AlphaFoldDB" id="A0A7E4VGU7"/>
<dbReference type="Pfam" id="PF11987">
    <property type="entry name" value="IF-2"/>
    <property type="match status" value="1"/>
</dbReference>
<feature type="domain" description="Elongation factor Tu-type" evidence="4">
    <location>
        <begin position="174"/>
        <end position="246"/>
    </location>
</feature>
<dbReference type="GO" id="GO:0005739">
    <property type="term" value="C:mitochondrion"/>
    <property type="evidence" value="ECO:0007669"/>
    <property type="project" value="TreeGrafter"/>
</dbReference>
<reference evidence="6" key="2">
    <citation type="submission" date="2020-10" db="UniProtKB">
        <authorList>
            <consortium name="WormBaseParasite"/>
        </authorList>
    </citation>
    <scope>IDENTIFICATION</scope>
</reference>
<evidence type="ECO:0000256" key="1">
    <source>
        <dbReference type="ARBA" id="ARBA00022741"/>
    </source>
</evidence>
<dbReference type="InterPro" id="IPR015760">
    <property type="entry name" value="TIF_IF2"/>
</dbReference>